<keyword evidence="3" id="KW-1185">Reference proteome</keyword>
<proteinExistence type="predicted"/>
<evidence type="ECO:0000313" key="3">
    <source>
        <dbReference type="Proteomes" id="UP001420932"/>
    </source>
</evidence>
<evidence type="ECO:0000313" key="2">
    <source>
        <dbReference type="EMBL" id="KAK9127651.1"/>
    </source>
</evidence>
<feature type="region of interest" description="Disordered" evidence="1">
    <location>
        <begin position="1"/>
        <end position="55"/>
    </location>
</feature>
<dbReference type="Proteomes" id="UP001420932">
    <property type="component" value="Unassembled WGS sequence"/>
</dbReference>
<dbReference type="AlphaFoldDB" id="A0AAP0J7I5"/>
<sequence length="96" mass="10499">MERDRRGRKKEGRPARETIGECDAAGRDGVEEDWRGASEQGAASLSSSSGIGTWRNLRGDGVEVEFEQAAQRRMRISEHAVRGGRRMHTAAAASSE</sequence>
<comment type="caution">
    <text evidence="2">The sequence shown here is derived from an EMBL/GenBank/DDBJ whole genome shotgun (WGS) entry which is preliminary data.</text>
</comment>
<reference evidence="2 3" key="1">
    <citation type="submission" date="2024-01" db="EMBL/GenBank/DDBJ databases">
        <title>Genome assemblies of Stephania.</title>
        <authorList>
            <person name="Yang L."/>
        </authorList>
    </citation>
    <scope>NUCLEOTIDE SEQUENCE [LARGE SCALE GENOMIC DNA]</scope>
    <source>
        <strain evidence="2">YNDBR</strain>
        <tissue evidence="2">Leaf</tissue>
    </source>
</reference>
<dbReference type="EMBL" id="JBBNAF010000007">
    <property type="protein sequence ID" value="KAK9127651.1"/>
    <property type="molecule type" value="Genomic_DNA"/>
</dbReference>
<feature type="compositionally biased region" description="Basic residues" evidence="1">
    <location>
        <begin position="1"/>
        <end position="11"/>
    </location>
</feature>
<name>A0AAP0J7I5_9MAGN</name>
<accession>A0AAP0J7I5</accession>
<organism evidence="2 3">
    <name type="scientific">Stephania yunnanensis</name>
    <dbReference type="NCBI Taxonomy" id="152371"/>
    <lineage>
        <taxon>Eukaryota</taxon>
        <taxon>Viridiplantae</taxon>
        <taxon>Streptophyta</taxon>
        <taxon>Embryophyta</taxon>
        <taxon>Tracheophyta</taxon>
        <taxon>Spermatophyta</taxon>
        <taxon>Magnoliopsida</taxon>
        <taxon>Ranunculales</taxon>
        <taxon>Menispermaceae</taxon>
        <taxon>Menispermoideae</taxon>
        <taxon>Cissampelideae</taxon>
        <taxon>Stephania</taxon>
    </lineage>
</organism>
<gene>
    <name evidence="2" type="ORF">Syun_016448</name>
</gene>
<protein>
    <submittedName>
        <fullName evidence="2">Uncharacterized protein</fullName>
    </submittedName>
</protein>
<feature type="compositionally biased region" description="Low complexity" evidence="1">
    <location>
        <begin position="37"/>
        <end position="50"/>
    </location>
</feature>
<evidence type="ECO:0000256" key="1">
    <source>
        <dbReference type="SAM" id="MobiDB-lite"/>
    </source>
</evidence>
<feature type="compositionally biased region" description="Basic and acidic residues" evidence="1">
    <location>
        <begin position="12"/>
        <end position="36"/>
    </location>
</feature>